<evidence type="ECO:0000256" key="1">
    <source>
        <dbReference type="ARBA" id="ARBA00007074"/>
    </source>
</evidence>
<dbReference type="PANTHER" id="PTHR47053">
    <property type="entry name" value="MUREIN DD-ENDOPEPTIDASE MEPH-RELATED"/>
    <property type="match status" value="1"/>
</dbReference>
<dbReference type="Proteomes" id="UP000316394">
    <property type="component" value="Plasmid unnamed"/>
</dbReference>
<feature type="domain" description="NlpC/P60" evidence="9">
    <location>
        <begin position="146"/>
        <end position="268"/>
    </location>
</feature>
<dbReference type="InterPro" id="IPR000064">
    <property type="entry name" value="NLP_P60_dom"/>
</dbReference>
<feature type="region of interest" description="Disordered" evidence="7">
    <location>
        <begin position="113"/>
        <end position="143"/>
    </location>
</feature>
<evidence type="ECO:0000259" key="9">
    <source>
        <dbReference type="PROSITE" id="PS51935"/>
    </source>
</evidence>
<dbReference type="Gene3D" id="3.90.1720.10">
    <property type="entry name" value="endopeptidase domain like (from Nostoc punctiforme)"/>
    <property type="match status" value="1"/>
</dbReference>
<dbReference type="SMART" id="SM00257">
    <property type="entry name" value="LysM"/>
    <property type="match status" value="2"/>
</dbReference>
<dbReference type="PROSITE" id="PS51935">
    <property type="entry name" value="NLPC_P60"/>
    <property type="match status" value="1"/>
</dbReference>
<proteinExistence type="inferred from homology"/>
<evidence type="ECO:0000313" key="10">
    <source>
        <dbReference type="EMBL" id="QDR73620.1"/>
    </source>
</evidence>
<dbReference type="PANTHER" id="PTHR47053:SF1">
    <property type="entry name" value="MUREIN DD-ENDOPEPTIDASE MEPH-RELATED"/>
    <property type="match status" value="1"/>
</dbReference>
<evidence type="ECO:0000256" key="4">
    <source>
        <dbReference type="ARBA" id="ARBA00022737"/>
    </source>
</evidence>
<keyword evidence="2" id="KW-0645">Protease</keyword>
<evidence type="ECO:0000256" key="2">
    <source>
        <dbReference type="ARBA" id="ARBA00022670"/>
    </source>
</evidence>
<accession>A0A517D8D7</accession>
<reference evidence="10 11" key="1">
    <citation type="submission" date="2019-07" db="EMBL/GenBank/DDBJ databases">
        <title>Gastrointestinal microbiota of Peromyscus leucopus, the white-footed mouse.</title>
        <authorList>
            <person name="Milovic A."/>
            <person name="Bassam K."/>
            <person name="Barbour A.G."/>
        </authorList>
    </citation>
    <scope>NUCLEOTIDE SEQUENCE [LARGE SCALE GENOMIC DNA]</scope>
    <source>
        <strain evidence="10 11">LL7</strain>
        <plasmid evidence="10 11">unnamed</plasmid>
    </source>
</reference>
<sequence length="268" mass="28354">MGGSTAGTAVAANASTVTVNSGDTVSKIAKDNGVTTDSIIKANNLDSKGTIKVNQQLKITDVPDTYTVQKGDTVSEVAQNYDLDTDKVLELNNLSWDNSTILVGQTLQLKDNSNADASNQSSQQAQVTPSTQTQSNTATTAKPVGDTVSQKAVSLALQYSQMNIPYVWGGTSTSGFDCSGLTQYIYNQLGVHLNRTAAAQVSNTTTKSVSQAQPGDLLFWQNASEGVYHVAIYIGNNQYVAAPTEGQNVQVQTISQYFAPSFAGSVNY</sequence>
<dbReference type="AlphaFoldDB" id="A0A517D8D7"/>
<dbReference type="GO" id="GO:0008234">
    <property type="term" value="F:cysteine-type peptidase activity"/>
    <property type="evidence" value="ECO:0007669"/>
    <property type="project" value="UniProtKB-KW"/>
</dbReference>
<dbReference type="SUPFAM" id="SSF54106">
    <property type="entry name" value="LysM domain"/>
    <property type="match status" value="2"/>
</dbReference>
<keyword evidence="4" id="KW-0677">Repeat</keyword>
<evidence type="ECO:0000259" key="8">
    <source>
        <dbReference type="PROSITE" id="PS51782"/>
    </source>
</evidence>
<keyword evidence="3" id="KW-0732">Signal</keyword>
<name>A0A517D8D7_LIMRT</name>
<feature type="domain" description="LysM" evidence="8">
    <location>
        <begin position="15"/>
        <end position="59"/>
    </location>
</feature>
<geneLocation type="plasmid" evidence="10 11">
    <name>unnamed</name>
</geneLocation>
<feature type="domain" description="LysM" evidence="8">
    <location>
        <begin position="64"/>
        <end position="109"/>
    </location>
</feature>
<evidence type="ECO:0000256" key="7">
    <source>
        <dbReference type="SAM" id="MobiDB-lite"/>
    </source>
</evidence>
<dbReference type="InterPro" id="IPR038765">
    <property type="entry name" value="Papain-like_cys_pep_sf"/>
</dbReference>
<dbReference type="Gene3D" id="3.10.350.10">
    <property type="entry name" value="LysM domain"/>
    <property type="match status" value="2"/>
</dbReference>
<dbReference type="Pfam" id="PF00877">
    <property type="entry name" value="NLPC_P60"/>
    <property type="match status" value="1"/>
</dbReference>
<evidence type="ECO:0000256" key="3">
    <source>
        <dbReference type="ARBA" id="ARBA00022729"/>
    </source>
</evidence>
<protein>
    <submittedName>
        <fullName evidence="10">DUF1175 family protein</fullName>
    </submittedName>
</protein>
<evidence type="ECO:0000256" key="5">
    <source>
        <dbReference type="ARBA" id="ARBA00022801"/>
    </source>
</evidence>
<organism evidence="10 11">
    <name type="scientific">Limosilactobacillus reuteri</name>
    <name type="common">Lactobacillus reuteri</name>
    <dbReference type="NCBI Taxonomy" id="1598"/>
    <lineage>
        <taxon>Bacteria</taxon>
        <taxon>Bacillati</taxon>
        <taxon>Bacillota</taxon>
        <taxon>Bacilli</taxon>
        <taxon>Lactobacillales</taxon>
        <taxon>Lactobacillaceae</taxon>
        <taxon>Limosilactobacillus</taxon>
    </lineage>
</organism>
<dbReference type="EMBL" id="CP041677">
    <property type="protein sequence ID" value="QDR73620.1"/>
    <property type="molecule type" value="Genomic_DNA"/>
</dbReference>
<dbReference type="InterPro" id="IPR036779">
    <property type="entry name" value="LysM_dom_sf"/>
</dbReference>
<keyword evidence="10" id="KW-0614">Plasmid</keyword>
<dbReference type="Pfam" id="PF01476">
    <property type="entry name" value="LysM"/>
    <property type="match status" value="2"/>
</dbReference>
<keyword evidence="5" id="KW-0378">Hydrolase</keyword>
<dbReference type="SUPFAM" id="SSF54001">
    <property type="entry name" value="Cysteine proteinases"/>
    <property type="match status" value="1"/>
</dbReference>
<dbReference type="InterPro" id="IPR051202">
    <property type="entry name" value="Peptidase_C40"/>
</dbReference>
<keyword evidence="6" id="KW-0788">Thiol protease</keyword>
<comment type="similarity">
    <text evidence="1">Belongs to the peptidase C40 family.</text>
</comment>
<gene>
    <name evidence="10" type="ORF">FOD75_11020</name>
</gene>
<evidence type="ECO:0000256" key="6">
    <source>
        <dbReference type="ARBA" id="ARBA00022807"/>
    </source>
</evidence>
<feature type="compositionally biased region" description="Low complexity" evidence="7">
    <location>
        <begin position="113"/>
        <end position="141"/>
    </location>
</feature>
<dbReference type="CDD" id="cd00118">
    <property type="entry name" value="LysM"/>
    <property type="match status" value="2"/>
</dbReference>
<dbReference type="PROSITE" id="PS51782">
    <property type="entry name" value="LYSM"/>
    <property type="match status" value="2"/>
</dbReference>
<evidence type="ECO:0000313" key="11">
    <source>
        <dbReference type="Proteomes" id="UP000316394"/>
    </source>
</evidence>
<dbReference type="GO" id="GO:0006508">
    <property type="term" value="P:proteolysis"/>
    <property type="evidence" value="ECO:0007669"/>
    <property type="project" value="UniProtKB-KW"/>
</dbReference>
<dbReference type="InterPro" id="IPR018392">
    <property type="entry name" value="LysM"/>
</dbReference>